<dbReference type="EMBL" id="HG739211">
    <property type="protein sequence ID" value="CDP16478.1"/>
    <property type="molecule type" value="Genomic_DNA"/>
</dbReference>
<feature type="chain" id="PRO_5012700716" description="At1g61900-like C-terminal domain-containing protein" evidence="1">
    <location>
        <begin position="16"/>
        <end position="162"/>
    </location>
</feature>
<keyword evidence="1" id="KW-0732">Signal</keyword>
<dbReference type="AlphaFoldDB" id="A0A068V964"/>
<evidence type="ECO:0000259" key="2">
    <source>
        <dbReference type="Pfam" id="PF26584"/>
    </source>
</evidence>
<dbReference type="PhylomeDB" id="A0A068V964"/>
<dbReference type="Gramene" id="CDP16478">
    <property type="protein sequence ID" value="CDP16478"/>
    <property type="gene ID" value="GSCOC_T00018417001"/>
</dbReference>
<accession>A0A068V964</accession>
<protein>
    <recommendedName>
        <fullName evidence="2">At1g61900-like C-terminal domain-containing protein</fullName>
    </recommendedName>
</protein>
<evidence type="ECO:0000313" key="4">
    <source>
        <dbReference type="Proteomes" id="UP000295252"/>
    </source>
</evidence>
<dbReference type="OrthoDB" id="1735494at2759"/>
<dbReference type="GO" id="GO:0005886">
    <property type="term" value="C:plasma membrane"/>
    <property type="evidence" value="ECO:0007669"/>
    <property type="project" value="TreeGrafter"/>
</dbReference>
<evidence type="ECO:0000313" key="3">
    <source>
        <dbReference type="EMBL" id="CDP16478.1"/>
    </source>
</evidence>
<dbReference type="InParanoid" id="A0A068V964"/>
<dbReference type="InterPro" id="IPR040336">
    <property type="entry name" value="At1g61900-like"/>
</dbReference>
<reference evidence="4" key="1">
    <citation type="journal article" date="2014" name="Science">
        <title>The coffee genome provides insight into the convergent evolution of caffeine biosynthesis.</title>
        <authorList>
            <person name="Denoeud F."/>
            <person name="Carretero-Paulet L."/>
            <person name="Dereeper A."/>
            <person name="Droc G."/>
            <person name="Guyot R."/>
            <person name="Pietrella M."/>
            <person name="Zheng C."/>
            <person name="Alberti A."/>
            <person name="Anthony F."/>
            <person name="Aprea G."/>
            <person name="Aury J.M."/>
            <person name="Bento P."/>
            <person name="Bernard M."/>
            <person name="Bocs S."/>
            <person name="Campa C."/>
            <person name="Cenci A."/>
            <person name="Combes M.C."/>
            <person name="Crouzillat D."/>
            <person name="Da Silva C."/>
            <person name="Daddiego L."/>
            <person name="De Bellis F."/>
            <person name="Dussert S."/>
            <person name="Garsmeur O."/>
            <person name="Gayraud T."/>
            <person name="Guignon V."/>
            <person name="Jahn K."/>
            <person name="Jamilloux V."/>
            <person name="Joet T."/>
            <person name="Labadie K."/>
            <person name="Lan T."/>
            <person name="Leclercq J."/>
            <person name="Lepelley M."/>
            <person name="Leroy T."/>
            <person name="Li L.T."/>
            <person name="Librado P."/>
            <person name="Lopez L."/>
            <person name="Munoz A."/>
            <person name="Noel B."/>
            <person name="Pallavicini A."/>
            <person name="Perrotta G."/>
            <person name="Poncet V."/>
            <person name="Pot D."/>
            <person name="Priyono X."/>
            <person name="Rigoreau M."/>
            <person name="Rouard M."/>
            <person name="Rozas J."/>
            <person name="Tranchant-Dubreuil C."/>
            <person name="VanBuren R."/>
            <person name="Zhang Q."/>
            <person name="Andrade A.C."/>
            <person name="Argout X."/>
            <person name="Bertrand B."/>
            <person name="de Kochko A."/>
            <person name="Graziosi G."/>
            <person name="Henry R.J."/>
            <person name="Jayarama X."/>
            <person name="Ming R."/>
            <person name="Nagai C."/>
            <person name="Rounsley S."/>
            <person name="Sankoff D."/>
            <person name="Giuliano G."/>
            <person name="Albert V.A."/>
            <person name="Wincker P."/>
            <person name="Lashermes P."/>
        </authorList>
    </citation>
    <scope>NUCLEOTIDE SEQUENCE [LARGE SCALE GENOMIC DNA]</scope>
    <source>
        <strain evidence="4">cv. DH200-94</strain>
    </source>
</reference>
<dbReference type="PANTHER" id="PTHR33831">
    <property type="entry name" value="GPI-ANCHORED PROTEIN"/>
    <property type="match status" value="1"/>
</dbReference>
<gene>
    <name evidence="3" type="ORF">GSCOC_T00018417001</name>
</gene>
<evidence type="ECO:0000256" key="1">
    <source>
        <dbReference type="SAM" id="SignalP"/>
    </source>
</evidence>
<dbReference type="STRING" id="49390.A0A068V964"/>
<keyword evidence="4" id="KW-1185">Reference proteome</keyword>
<feature type="signal peptide" evidence="1">
    <location>
        <begin position="1"/>
        <end position="15"/>
    </location>
</feature>
<organism evidence="3 4">
    <name type="scientific">Coffea canephora</name>
    <name type="common">Robusta coffee</name>
    <dbReference type="NCBI Taxonomy" id="49390"/>
    <lineage>
        <taxon>Eukaryota</taxon>
        <taxon>Viridiplantae</taxon>
        <taxon>Streptophyta</taxon>
        <taxon>Embryophyta</taxon>
        <taxon>Tracheophyta</taxon>
        <taxon>Spermatophyta</taxon>
        <taxon>Magnoliopsida</taxon>
        <taxon>eudicotyledons</taxon>
        <taxon>Gunneridae</taxon>
        <taxon>Pentapetalae</taxon>
        <taxon>asterids</taxon>
        <taxon>lamiids</taxon>
        <taxon>Gentianales</taxon>
        <taxon>Rubiaceae</taxon>
        <taxon>Ixoroideae</taxon>
        <taxon>Gardenieae complex</taxon>
        <taxon>Bertiereae - Coffeeae clade</taxon>
        <taxon>Coffeeae</taxon>
        <taxon>Coffea</taxon>
    </lineage>
</organism>
<dbReference type="InterPro" id="IPR059003">
    <property type="entry name" value="At1g61900_C"/>
</dbReference>
<name>A0A068V964_COFCA</name>
<dbReference type="Proteomes" id="UP000295252">
    <property type="component" value="Chromosome VII"/>
</dbReference>
<feature type="domain" description="At1g61900-like C-terminal" evidence="2">
    <location>
        <begin position="25"/>
        <end position="77"/>
    </location>
</feature>
<proteinExistence type="predicted"/>
<sequence length="162" mass="17763">MLNFSLIEIILSVTATDCWSSLAPHLANVTSCCNAMESYMSRLQEQSFINNLQAENCASLPVMKLQGANISSSMYNLYHIKLKDFSPQVYHLYSPESGCLLPSLPSDVTFNGSFGIGFICDLNDNIVASWPVVLLFLLLPAIKLAHVLHNIIMSSAAYGLLS</sequence>
<dbReference type="Pfam" id="PF26584">
    <property type="entry name" value="At1g61900"/>
    <property type="match status" value="1"/>
</dbReference>
<dbReference type="PANTHER" id="PTHR33831:SF8">
    <property type="entry name" value="SPARK DOMAIN-CONTAINING PROTEIN"/>
    <property type="match status" value="1"/>
</dbReference>